<sequence>MYLLGLQPEPQRPIPYTHTHFNIHHRYLRIITAPVTGVRWTSPTDLENTTVTACEGDTIPLVWTFATDPGEHVMDVEWYFHAPGVSDEIIATFVAGNFFKTPSSRQKLEFLPNAGIRLLNVSQSDFGTYSVHTPLGGQINSTSFTDGQFLLNLPSPVTPGDYSCQLNLPSVTRTCGGVSSPLLDQATVKVDAFDVVMMARLQAVEQDNARLHQDNDRLRQELQATSTIQDAVHKPQNCQDVAQYSTASGVHDLCLPDNITVRVYCDQQTDGGGWTVLQRRKNGLVNFNRTWVWYEDGFGYLEGEFWL</sequence>
<dbReference type="SUPFAM" id="SSF56496">
    <property type="entry name" value="Fibrinogen C-terminal domain-like"/>
    <property type="match status" value="1"/>
</dbReference>
<dbReference type="Gene3D" id="3.90.215.10">
    <property type="entry name" value="Gamma Fibrinogen, chain A, domain 1"/>
    <property type="match status" value="1"/>
</dbReference>
<evidence type="ECO:0000256" key="4">
    <source>
        <dbReference type="ARBA" id="ARBA00022729"/>
    </source>
</evidence>
<keyword evidence="2" id="KW-0964">Secreted</keyword>
<dbReference type="PANTHER" id="PTHR47221">
    <property type="entry name" value="FIBRINOGEN ALPHA CHAIN"/>
    <property type="match status" value="1"/>
</dbReference>
<evidence type="ECO:0000313" key="9">
    <source>
        <dbReference type="EMBL" id="KAK7491082.1"/>
    </source>
</evidence>
<dbReference type="InterPro" id="IPR037579">
    <property type="entry name" value="FIB_ANG-like"/>
</dbReference>
<feature type="domain" description="Fibrinogen C-terminal" evidence="8">
    <location>
        <begin position="229"/>
        <end position="307"/>
    </location>
</feature>
<organism evidence="9 10">
    <name type="scientific">Batillaria attramentaria</name>
    <dbReference type="NCBI Taxonomy" id="370345"/>
    <lineage>
        <taxon>Eukaryota</taxon>
        <taxon>Metazoa</taxon>
        <taxon>Spiralia</taxon>
        <taxon>Lophotrochozoa</taxon>
        <taxon>Mollusca</taxon>
        <taxon>Gastropoda</taxon>
        <taxon>Caenogastropoda</taxon>
        <taxon>Sorbeoconcha</taxon>
        <taxon>Cerithioidea</taxon>
        <taxon>Batillariidae</taxon>
        <taxon>Batillaria</taxon>
    </lineage>
</organism>
<accession>A0ABD0KWE7</accession>
<dbReference type="AlphaFoldDB" id="A0ABD0KWE7"/>
<dbReference type="Gene3D" id="2.60.40.10">
    <property type="entry name" value="Immunoglobulins"/>
    <property type="match status" value="1"/>
</dbReference>
<evidence type="ECO:0000256" key="2">
    <source>
        <dbReference type="ARBA" id="ARBA00022525"/>
    </source>
</evidence>
<keyword evidence="7" id="KW-0325">Glycoprotein</keyword>
<keyword evidence="4" id="KW-0732">Signal</keyword>
<dbReference type="Proteomes" id="UP001519460">
    <property type="component" value="Unassembled WGS sequence"/>
</dbReference>
<feature type="non-terminal residue" evidence="9">
    <location>
        <position position="307"/>
    </location>
</feature>
<dbReference type="EMBL" id="JACVVK020000119">
    <property type="protein sequence ID" value="KAK7491082.1"/>
    <property type="molecule type" value="Genomic_DNA"/>
</dbReference>
<dbReference type="InterPro" id="IPR002181">
    <property type="entry name" value="Fibrinogen_a/b/g_C_dom"/>
</dbReference>
<keyword evidence="10" id="KW-1185">Reference proteome</keyword>
<dbReference type="PROSITE" id="PS51406">
    <property type="entry name" value="FIBRINOGEN_C_2"/>
    <property type="match status" value="1"/>
</dbReference>
<evidence type="ECO:0000313" key="10">
    <source>
        <dbReference type="Proteomes" id="UP001519460"/>
    </source>
</evidence>
<evidence type="ECO:0000256" key="6">
    <source>
        <dbReference type="ARBA" id="ARBA00023157"/>
    </source>
</evidence>
<name>A0ABD0KWE7_9CAEN</name>
<dbReference type="NCBIfam" id="NF040941">
    <property type="entry name" value="GGGWT_bact"/>
    <property type="match status" value="1"/>
</dbReference>
<keyword evidence="3" id="KW-0272">Extracellular matrix</keyword>
<keyword evidence="5" id="KW-0175">Coiled coil</keyword>
<protein>
    <recommendedName>
        <fullName evidence="8">Fibrinogen C-terminal domain-containing protein</fullName>
    </recommendedName>
</protein>
<evidence type="ECO:0000256" key="5">
    <source>
        <dbReference type="ARBA" id="ARBA00023054"/>
    </source>
</evidence>
<proteinExistence type="predicted"/>
<dbReference type="InterPro" id="IPR013783">
    <property type="entry name" value="Ig-like_fold"/>
</dbReference>
<dbReference type="InterPro" id="IPR036179">
    <property type="entry name" value="Ig-like_dom_sf"/>
</dbReference>
<evidence type="ECO:0000256" key="1">
    <source>
        <dbReference type="ARBA" id="ARBA00004498"/>
    </source>
</evidence>
<comment type="caution">
    <text evidence="9">The sequence shown here is derived from an EMBL/GenBank/DDBJ whole genome shotgun (WGS) entry which is preliminary data.</text>
</comment>
<comment type="subcellular location">
    <subcellularLocation>
        <location evidence="1">Secreted</location>
        <location evidence="1">Extracellular space</location>
        <location evidence="1">Extracellular matrix</location>
    </subcellularLocation>
</comment>
<dbReference type="Pfam" id="PF00147">
    <property type="entry name" value="Fibrinogen_C"/>
    <property type="match status" value="1"/>
</dbReference>
<dbReference type="PANTHER" id="PTHR47221:SF6">
    <property type="entry name" value="FIBRINOGEN ALPHA CHAIN"/>
    <property type="match status" value="1"/>
</dbReference>
<dbReference type="InterPro" id="IPR036056">
    <property type="entry name" value="Fibrinogen-like_C"/>
</dbReference>
<gene>
    <name evidence="9" type="ORF">BaRGS_00017646</name>
</gene>
<evidence type="ECO:0000259" key="8">
    <source>
        <dbReference type="PROSITE" id="PS51406"/>
    </source>
</evidence>
<evidence type="ECO:0000256" key="7">
    <source>
        <dbReference type="ARBA" id="ARBA00023180"/>
    </source>
</evidence>
<evidence type="ECO:0000256" key="3">
    <source>
        <dbReference type="ARBA" id="ARBA00022530"/>
    </source>
</evidence>
<dbReference type="InterPro" id="IPR014716">
    <property type="entry name" value="Fibrinogen_a/b/g_C_1"/>
</dbReference>
<dbReference type="SUPFAM" id="SSF48726">
    <property type="entry name" value="Immunoglobulin"/>
    <property type="match status" value="1"/>
</dbReference>
<keyword evidence="6" id="KW-1015">Disulfide bond</keyword>
<reference evidence="9 10" key="1">
    <citation type="journal article" date="2023" name="Sci. Data">
        <title>Genome assembly of the Korean intertidal mud-creeper Batillaria attramentaria.</title>
        <authorList>
            <person name="Patra A.K."/>
            <person name="Ho P.T."/>
            <person name="Jun S."/>
            <person name="Lee S.J."/>
            <person name="Kim Y."/>
            <person name="Won Y.J."/>
        </authorList>
    </citation>
    <scope>NUCLEOTIDE SEQUENCE [LARGE SCALE GENOMIC DNA]</scope>
    <source>
        <strain evidence="9">Wonlab-2016</strain>
    </source>
</reference>